<organism evidence="2 3">
    <name type="scientific">Volvox africanus</name>
    <dbReference type="NCBI Taxonomy" id="51714"/>
    <lineage>
        <taxon>Eukaryota</taxon>
        <taxon>Viridiplantae</taxon>
        <taxon>Chlorophyta</taxon>
        <taxon>core chlorophytes</taxon>
        <taxon>Chlorophyceae</taxon>
        <taxon>CS clade</taxon>
        <taxon>Chlamydomonadales</taxon>
        <taxon>Volvocaceae</taxon>
        <taxon>Volvox</taxon>
    </lineage>
</organism>
<accession>A0ABQ5SKP9</accession>
<keyword evidence="1" id="KW-0472">Membrane</keyword>
<reference evidence="2 3" key="1">
    <citation type="journal article" date="2023" name="IScience">
        <title>Expanded male sex-determining region conserved during the evolution of homothallism in the green alga Volvox.</title>
        <authorList>
            <person name="Yamamoto K."/>
            <person name="Matsuzaki R."/>
            <person name="Mahakham W."/>
            <person name="Heman W."/>
            <person name="Sekimoto H."/>
            <person name="Kawachi M."/>
            <person name="Minakuchi Y."/>
            <person name="Toyoda A."/>
            <person name="Nozaki H."/>
        </authorList>
    </citation>
    <scope>NUCLEOTIDE SEQUENCE [LARGE SCALE GENOMIC DNA]</scope>
    <source>
        <strain evidence="2 3">NIES-4468</strain>
    </source>
</reference>
<dbReference type="PANTHER" id="PTHR36784">
    <property type="entry name" value="HISTONE-LYSINE N-METHYLTRANSFERASE"/>
    <property type="match status" value="1"/>
</dbReference>
<evidence type="ECO:0000313" key="3">
    <source>
        <dbReference type="Proteomes" id="UP001165090"/>
    </source>
</evidence>
<gene>
    <name evidence="2" type="ORF">VaNZ11_015485</name>
</gene>
<keyword evidence="1" id="KW-1133">Transmembrane helix</keyword>
<protein>
    <submittedName>
        <fullName evidence="2">Uncharacterized protein</fullName>
    </submittedName>
</protein>
<name>A0ABQ5SKP9_9CHLO</name>
<evidence type="ECO:0000313" key="2">
    <source>
        <dbReference type="EMBL" id="GLI70562.1"/>
    </source>
</evidence>
<dbReference type="Proteomes" id="UP001165090">
    <property type="component" value="Unassembled WGS sequence"/>
</dbReference>
<evidence type="ECO:0000256" key="1">
    <source>
        <dbReference type="SAM" id="Phobius"/>
    </source>
</evidence>
<dbReference type="PANTHER" id="PTHR36784:SF1">
    <property type="entry name" value="HISTONE-LYSINE N-METHYLTRANSFERASE"/>
    <property type="match status" value="1"/>
</dbReference>
<keyword evidence="1" id="KW-0812">Transmembrane</keyword>
<dbReference type="EMBL" id="BSDZ01000094">
    <property type="protein sequence ID" value="GLI70562.1"/>
    <property type="molecule type" value="Genomic_DNA"/>
</dbReference>
<keyword evidence="3" id="KW-1185">Reference proteome</keyword>
<comment type="caution">
    <text evidence="2">The sequence shown here is derived from an EMBL/GenBank/DDBJ whole genome shotgun (WGS) entry which is preliminary data.</text>
</comment>
<proteinExistence type="predicted"/>
<feature type="transmembrane region" description="Helical" evidence="1">
    <location>
        <begin position="52"/>
        <end position="73"/>
    </location>
</feature>
<sequence>MRQRSSYNGKFAVVDSILGPETRSEPLDEHEQEAVIREFEALSQQQHMKWRLVIGSGTLAAGIFFLYAAWRQYVDPFGVRYTGELRTAISGDAATTVLIVQALSLLISAAGLLNSHLPPPGGLPYITYVAHISTRGRLSALRSTARRRAVVGCRGYIAGGSLLDDGAGAHGAIAWAPARRPFGVILAASRASGSVSVVLLRGVYADRHGAGDTTAERLSIPLQEAVTRNRGS</sequence>